<feature type="domain" description="Transposase Helix-turn-helix" evidence="2">
    <location>
        <begin position="153"/>
        <end position="197"/>
    </location>
</feature>
<dbReference type="AlphaFoldDB" id="A0A224YRV0"/>
<sequence length="239" mass="27381">MVTLGAPTVLPEQVASEEQCPSKAQHMDHPYSVAQTSPRKAISKQKLLAASLLESTNQLHREVQELAARNTDLQDRERHLERKLADMQAETLGAPQLPDTTKSQEILADSKMLRFYTGFQSAQRYMLFIKFVEDGLSAYQDVTGQGIPCVMHMMDQVTLVLMRFRLNLPEQDLAYRFGTSLTSVSRIFTFWTEFLAAYLEQVPHWPSREIVKFHASGVKGYLPNYKGYLRLHRNIHRNP</sequence>
<dbReference type="EMBL" id="GFPF01009191">
    <property type="protein sequence ID" value="MAA20337.1"/>
    <property type="molecule type" value="Transcribed_RNA"/>
</dbReference>
<dbReference type="InterPro" id="IPR027805">
    <property type="entry name" value="Transposase_HTH_dom"/>
</dbReference>
<accession>A0A224YRV0</accession>
<evidence type="ECO:0000259" key="2">
    <source>
        <dbReference type="Pfam" id="PF13613"/>
    </source>
</evidence>
<reference evidence="3" key="1">
    <citation type="journal article" date="2017" name="Parasit. Vectors">
        <title>Sialotranscriptomics of Rhipicephalus zambeziensis reveals intricate expression profiles of secretory proteins and suggests tight temporal transcriptional regulation during blood-feeding.</title>
        <authorList>
            <person name="de Castro M.H."/>
            <person name="de Klerk D."/>
            <person name="Pienaar R."/>
            <person name="Rees D.J.G."/>
            <person name="Mans B.J."/>
        </authorList>
    </citation>
    <scope>NUCLEOTIDE SEQUENCE</scope>
    <source>
        <tissue evidence="3">Salivary glands</tissue>
    </source>
</reference>
<evidence type="ECO:0000256" key="1">
    <source>
        <dbReference type="SAM" id="Coils"/>
    </source>
</evidence>
<keyword evidence="1" id="KW-0175">Coiled coil</keyword>
<evidence type="ECO:0000313" key="3">
    <source>
        <dbReference type="EMBL" id="MAA20337.1"/>
    </source>
</evidence>
<name>A0A224YRV0_9ACAR</name>
<proteinExistence type="predicted"/>
<feature type="coiled-coil region" evidence="1">
    <location>
        <begin position="56"/>
        <end position="90"/>
    </location>
</feature>
<dbReference type="PANTHER" id="PTHR23080">
    <property type="entry name" value="THAP DOMAIN PROTEIN"/>
    <property type="match status" value="1"/>
</dbReference>
<dbReference type="Pfam" id="PF13613">
    <property type="entry name" value="HTH_Tnp_4"/>
    <property type="match status" value="1"/>
</dbReference>
<protein>
    <submittedName>
        <fullName evidence="3">Isl2eu-1 cs</fullName>
    </submittedName>
</protein>
<organism evidence="3">
    <name type="scientific">Rhipicephalus zambeziensis</name>
    <dbReference type="NCBI Taxonomy" id="60191"/>
    <lineage>
        <taxon>Eukaryota</taxon>
        <taxon>Metazoa</taxon>
        <taxon>Ecdysozoa</taxon>
        <taxon>Arthropoda</taxon>
        <taxon>Chelicerata</taxon>
        <taxon>Arachnida</taxon>
        <taxon>Acari</taxon>
        <taxon>Parasitiformes</taxon>
        <taxon>Ixodida</taxon>
        <taxon>Ixodoidea</taxon>
        <taxon>Ixodidae</taxon>
        <taxon>Rhipicephalinae</taxon>
        <taxon>Rhipicephalus</taxon>
        <taxon>Rhipicephalus</taxon>
    </lineage>
</organism>